<proteinExistence type="predicted"/>
<evidence type="ECO:0000313" key="2">
    <source>
        <dbReference type="EMBL" id="GAA0589128.1"/>
    </source>
</evidence>
<evidence type="ECO:0000313" key="3">
    <source>
        <dbReference type="Proteomes" id="UP001501427"/>
    </source>
</evidence>
<organism evidence="2 3">
    <name type="scientific">Actinomadura livida</name>
    <dbReference type="NCBI Taxonomy" id="79909"/>
    <lineage>
        <taxon>Bacteria</taxon>
        <taxon>Bacillati</taxon>
        <taxon>Actinomycetota</taxon>
        <taxon>Actinomycetes</taxon>
        <taxon>Streptosporangiales</taxon>
        <taxon>Thermomonosporaceae</taxon>
        <taxon>Actinomadura</taxon>
    </lineage>
</organism>
<evidence type="ECO:0000256" key="1">
    <source>
        <dbReference type="SAM" id="MobiDB-lite"/>
    </source>
</evidence>
<feature type="region of interest" description="Disordered" evidence="1">
    <location>
        <begin position="1"/>
        <end position="39"/>
    </location>
</feature>
<gene>
    <name evidence="2" type="ORF">GCM10009546_59430</name>
</gene>
<keyword evidence="3" id="KW-1185">Reference proteome</keyword>
<feature type="compositionally biased region" description="Basic and acidic residues" evidence="1">
    <location>
        <begin position="8"/>
        <end position="39"/>
    </location>
</feature>
<protein>
    <submittedName>
        <fullName evidence="2">Uncharacterized protein</fullName>
    </submittedName>
</protein>
<comment type="caution">
    <text evidence="2">The sequence shown here is derived from an EMBL/GenBank/DDBJ whole genome shotgun (WGS) entry which is preliminary data.</text>
</comment>
<reference evidence="2 3" key="1">
    <citation type="journal article" date="2019" name="Int. J. Syst. Evol. Microbiol.">
        <title>The Global Catalogue of Microorganisms (GCM) 10K type strain sequencing project: providing services to taxonomists for standard genome sequencing and annotation.</title>
        <authorList>
            <consortium name="The Broad Institute Genomics Platform"/>
            <consortium name="The Broad Institute Genome Sequencing Center for Infectious Disease"/>
            <person name="Wu L."/>
            <person name="Ma J."/>
        </authorList>
    </citation>
    <scope>NUCLEOTIDE SEQUENCE [LARGE SCALE GENOMIC DNA]</scope>
    <source>
        <strain evidence="2 3">JCM 10667</strain>
    </source>
</reference>
<accession>A0ABN1FEG4</accession>
<sequence length="39" mass="4136">MGGSRMGKHGDPAEKNGHKPDKPIPPPNKDDKGDGKRGK</sequence>
<dbReference type="Proteomes" id="UP001501427">
    <property type="component" value="Unassembled WGS sequence"/>
</dbReference>
<dbReference type="EMBL" id="BAAAHD010000067">
    <property type="protein sequence ID" value="GAA0589128.1"/>
    <property type="molecule type" value="Genomic_DNA"/>
</dbReference>
<name>A0ABN1FEG4_9ACTN</name>